<dbReference type="STRING" id="497964.CfE428DRAFT_1735"/>
<name>B4CYJ7_9BACT</name>
<reference evidence="1 2" key="1">
    <citation type="journal article" date="2011" name="J. Bacteriol.">
        <title>Genome sequence of Chthoniobacter flavus Ellin428, an aerobic heterotrophic soil bacterium.</title>
        <authorList>
            <person name="Kant R."/>
            <person name="van Passel M.W."/>
            <person name="Palva A."/>
            <person name="Lucas S."/>
            <person name="Lapidus A."/>
            <person name="Glavina Del Rio T."/>
            <person name="Dalin E."/>
            <person name="Tice H."/>
            <person name="Bruce D."/>
            <person name="Goodwin L."/>
            <person name="Pitluck S."/>
            <person name="Larimer F.W."/>
            <person name="Land M.L."/>
            <person name="Hauser L."/>
            <person name="Sangwan P."/>
            <person name="de Vos W.M."/>
            <person name="Janssen P.H."/>
            <person name="Smidt H."/>
        </authorList>
    </citation>
    <scope>NUCLEOTIDE SEQUENCE [LARGE SCALE GENOMIC DNA]</scope>
    <source>
        <strain evidence="1 2">Ellin428</strain>
    </source>
</reference>
<dbReference type="AlphaFoldDB" id="B4CYJ7"/>
<protein>
    <submittedName>
        <fullName evidence="1">Uncharacterized protein</fullName>
    </submittedName>
</protein>
<accession>B4CYJ7</accession>
<evidence type="ECO:0000313" key="1">
    <source>
        <dbReference type="EMBL" id="EDY20538.1"/>
    </source>
</evidence>
<proteinExistence type="predicted"/>
<keyword evidence="2" id="KW-1185">Reference proteome</keyword>
<dbReference type="Proteomes" id="UP000005824">
    <property type="component" value="Unassembled WGS sequence"/>
</dbReference>
<sequence length="99" mass="10923">MNRRTKTLTTQPQSLNSLAHLATGLRRTVSTRLMREFGVRVTPALIRRVLDDATEVAQETGFPNLFFPALAEEKARFVIAAIGDHHPYDHSGGTLSHAA</sequence>
<dbReference type="InParanoid" id="B4CYJ7"/>
<evidence type="ECO:0000313" key="2">
    <source>
        <dbReference type="Proteomes" id="UP000005824"/>
    </source>
</evidence>
<dbReference type="RefSeq" id="WP_006979061.1">
    <property type="nucleotide sequence ID" value="NZ_ABVL01000004.1"/>
</dbReference>
<gene>
    <name evidence="1" type="ORF">CfE428DRAFT_1735</name>
</gene>
<organism evidence="1 2">
    <name type="scientific">Chthoniobacter flavus Ellin428</name>
    <dbReference type="NCBI Taxonomy" id="497964"/>
    <lineage>
        <taxon>Bacteria</taxon>
        <taxon>Pseudomonadati</taxon>
        <taxon>Verrucomicrobiota</taxon>
        <taxon>Spartobacteria</taxon>
        <taxon>Chthoniobacterales</taxon>
        <taxon>Chthoniobacteraceae</taxon>
        <taxon>Chthoniobacter</taxon>
    </lineage>
</organism>
<dbReference type="EMBL" id="ABVL01000004">
    <property type="protein sequence ID" value="EDY20538.1"/>
    <property type="molecule type" value="Genomic_DNA"/>
</dbReference>
<comment type="caution">
    <text evidence="1">The sequence shown here is derived from an EMBL/GenBank/DDBJ whole genome shotgun (WGS) entry which is preliminary data.</text>
</comment>